<name>W7X538_TETTS</name>
<dbReference type="OrthoDB" id="184675at2759"/>
<sequence length="171" mass="19497">MVLFNNKSDFISFQNIQYQISKNNKIFQKKSNKKQILHNLSGYFKSGLNAILGSSGAGKTTFLNILAKRIEKNDNNDLNGTLKINNQNYDADSFSKFSGYVMQEDLLLSNLTVKEYITFAADIRLSLPKEVKSQRIYNIIKQLKLEHCQDTIIGDQNSKGISGKFYLKIKN</sequence>
<proteinExistence type="predicted"/>
<keyword evidence="8" id="KW-1185">Reference proteome</keyword>
<reference evidence="8" key="1">
    <citation type="journal article" date="2006" name="PLoS Biol.">
        <title>Macronuclear genome sequence of the ciliate Tetrahymena thermophila, a model eukaryote.</title>
        <authorList>
            <person name="Eisen J.A."/>
            <person name="Coyne R.S."/>
            <person name="Wu M."/>
            <person name="Wu D."/>
            <person name="Thiagarajan M."/>
            <person name="Wortman J.R."/>
            <person name="Badger J.H."/>
            <person name="Ren Q."/>
            <person name="Amedeo P."/>
            <person name="Jones K.M."/>
            <person name="Tallon L.J."/>
            <person name="Delcher A.L."/>
            <person name="Salzberg S.L."/>
            <person name="Silva J.C."/>
            <person name="Haas B.J."/>
            <person name="Majoros W.H."/>
            <person name="Farzad M."/>
            <person name="Carlton J.M."/>
            <person name="Smith R.K. Jr."/>
            <person name="Garg J."/>
            <person name="Pearlman R.E."/>
            <person name="Karrer K.M."/>
            <person name="Sun L."/>
            <person name="Manning G."/>
            <person name="Elde N.C."/>
            <person name="Turkewitz A.P."/>
            <person name="Asai D.J."/>
            <person name="Wilkes D.E."/>
            <person name="Wang Y."/>
            <person name="Cai H."/>
            <person name="Collins K."/>
            <person name="Stewart B.A."/>
            <person name="Lee S.R."/>
            <person name="Wilamowska K."/>
            <person name="Weinberg Z."/>
            <person name="Ruzzo W.L."/>
            <person name="Wloga D."/>
            <person name="Gaertig J."/>
            <person name="Frankel J."/>
            <person name="Tsao C.-C."/>
            <person name="Gorovsky M.A."/>
            <person name="Keeling P.J."/>
            <person name="Waller R.F."/>
            <person name="Patron N.J."/>
            <person name="Cherry J.M."/>
            <person name="Stover N.A."/>
            <person name="Krieger C.J."/>
            <person name="del Toro C."/>
            <person name="Ryder H.F."/>
            <person name="Williamson S.C."/>
            <person name="Barbeau R.A."/>
            <person name="Hamilton E.P."/>
            <person name="Orias E."/>
        </authorList>
    </citation>
    <scope>NUCLEOTIDE SEQUENCE [LARGE SCALE GENOMIC DNA]</scope>
    <source>
        <strain evidence="8">SB210</strain>
    </source>
</reference>
<dbReference type="Pfam" id="PF00005">
    <property type="entry name" value="ABC_tran"/>
    <property type="match status" value="1"/>
</dbReference>
<gene>
    <name evidence="7" type="ORF">TTHERM_000580367</name>
</gene>
<dbReference type="PANTHER" id="PTHR48041">
    <property type="entry name" value="ABC TRANSPORTER G FAMILY MEMBER 28"/>
    <property type="match status" value="1"/>
</dbReference>
<accession>W7X538</accession>
<keyword evidence="2" id="KW-0813">Transport</keyword>
<evidence type="ECO:0000256" key="3">
    <source>
        <dbReference type="ARBA" id="ARBA00022692"/>
    </source>
</evidence>
<dbReference type="GeneID" id="24439684"/>
<dbReference type="RefSeq" id="XP_012654958.1">
    <property type="nucleotide sequence ID" value="XM_012799504.1"/>
</dbReference>
<dbReference type="InterPro" id="IPR050352">
    <property type="entry name" value="ABCG_transporters"/>
</dbReference>
<dbReference type="PANTHER" id="PTHR48041:SF139">
    <property type="entry name" value="PROTEIN SCARLET"/>
    <property type="match status" value="1"/>
</dbReference>
<dbReference type="EMBL" id="GG662527">
    <property type="protein sequence ID" value="EWS72522.1"/>
    <property type="molecule type" value="Genomic_DNA"/>
</dbReference>
<evidence type="ECO:0000256" key="5">
    <source>
        <dbReference type="ARBA" id="ARBA00023136"/>
    </source>
</evidence>
<dbReference type="Gene3D" id="3.40.50.300">
    <property type="entry name" value="P-loop containing nucleotide triphosphate hydrolases"/>
    <property type="match status" value="1"/>
</dbReference>
<evidence type="ECO:0000256" key="4">
    <source>
        <dbReference type="ARBA" id="ARBA00022989"/>
    </source>
</evidence>
<dbReference type="GO" id="GO:0005524">
    <property type="term" value="F:ATP binding"/>
    <property type="evidence" value="ECO:0007669"/>
    <property type="project" value="InterPro"/>
</dbReference>
<evidence type="ECO:0000313" key="7">
    <source>
        <dbReference type="EMBL" id="EWS72522.1"/>
    </source>
</evidence>
<dbReference type="STRING" id="312017.W7X538"/>
<dbReference type="GO" id="GO:0016020">
    <property type="term" value="C:membrane"/>
    <property type="evidence" value="ECO:0007669"/>
    <property type="project" value="UniProtKB-SubCell"/>
</dbReference>
<dbReference type="GO" id="GO:0016887">
    <property type="term" value="F:ATP hydrolysis activity"/>
    <property type="evidence" value="ECO:0007669"/>
    <property type="project" value="InterPro"/>
</dbReference>
<evidence type="ECO:0000256" key="1">
    <source>
        <dbReference type="ARBA" id="ARBA00004141"/>
    </source>
</evidence>
<dbReference type="GO" id="GO:0042626">
    <property type="term" value="F:ATPase-coupled transmembrane transporter activity"/>
    <property type="evidence" value="ECO:0007669"/>
    <property type="project" value="TreeGrafter"/>
</dbReference>
<evidence type="ECO:0000256" key="2">
    <source>
        <dbReference type="ARBA" id="ARBA00022448"/>
    </source>
</evidence>
<dbReference type="InterPro" id="IPR027417">
    <property type="entry name" value="P-loop_NTPase"/>
</dbReference>
<dbReference type="InterPro" id="IPR003439">
    <property type="entry name" value="ABC_transporter-like_ATP-bd"/>
</dbReference>
<evidence type="ECO:0000313" key="8">
    <source>
        <dbReference type="Proteomes" id="UP000009168"/>
    </source>
</evidence>
<feature type="domain" description="ABC transporter" evidence="6">
    <location>
        <begin position="38"/>
        <end position="162"/>
    </location>
</feature>
<dbReference type="InParanoid" id="W7X538"/>
<organism evidence="7 8">
    <name type="scientific">Tetrahymena thermophila (strain SB210)</name>
    <dbReference type="NCBI Taxonomy" id="312017"/>
    <lineage>
        <taxon>Eukaryota</taxon>
        <taxon>Sar</taxon>
        <taxon>Alveolata</taxon>
        <taxon>Ciliophora</taxon>
        <taxon>Intramacronucleata</taxon>
        <taxon>Oligohymenophorea</taxon>
        <taxon>Hymenostomatida</taxon>
        <taxon>Tetrahymenina</taxon>
        <taxon>Tetrahymenidae</taxon>
        <taxon>Tetrahymena</taxon>
    </lineage>
</organism>
<protein>
    <submittedName>
        <fullName evidence="7">L-isoaspartate O-methyltransferase</fullName>
    </submittedName>
</protein>
<dbReference type="KEGG" id="tet:TTHERM_000580367"/>
<dbReference type="Proteomes" id="UP000009168">
    <property type="component" value="Unassembled WGS sequence"/>
</dbReference>
<keyword evidence="5" id="KW-0472">Membrane</keyword>
<dbReference type="AlphaFoldDB" id="W7X538"/>
<keyword evidence="3" id="KW-0812">Transmembrane</keyword>
<evidence type="ECO:0000259" key="6">
    <source>
        <dbReference type="Pfam" id="PF00005"/>
    </source>
</evidence>
<dbReference type="SUPFAM" id="SSF52540">
    <property type="entry name" value="P-loop containing nucleoside triphosphate hydrolases"/>
    <property type="match status" value="1"/>
</dbReference>
<comment type="subcellular location">
    <subcellularLocation>
        <location evidence="1">Membrane</location>
        <topology evidence="1">Multi-pass membrane protein</topology>
    </subcellularLocation>
</comment>
<keyword evidence="4" id="KW-1133">Transmembrane helix</keyword>